<proteinExistence type="predicted"/>
<organism evidence="1 2">
    <name type="scientific">Sulfurospirillum halorespirans DSM 13726</name>
    <dbReference type="NCBI Taxonomy" id="1193502"/>
    <lineage>
        <taxon>Bacteria</taxon>
        <taxon>Pseudomonadati</taxon>
        <taxon>Campylobacterota</taxon>
        <taxon>Epsilonproteobacteria</taxon>
        <taxon>Campylobacterales</taxon>
        <taxon>Sulfurospirillaceae</taxon>
        <taxon>Sulfurospirillum</taxon>
    </lineage>
</organism>
<evidence type="ECO:0008006" key="3">
    <source>
        <dbReference type="Google" id="ProtNLM"/>
    </source>
</evidence>
<dbReference type="KEGG" id="shal:SHALO_1777"/>
<dbReference type="PATRIC" id="fig|1193502.14.peg.1804"/>
<dbReference type="STRING" id="1193502.SHALO_1777"/>
<gene>
    <name evidence="1" type="ORF">SHALO_1777</name>
</gene>
<sequence length="170" mass="18394">MELNVSYESTSSATYSTKSTISLDDAQKNKLSGKDIANAYLVQYQKQMMAQSSTTFGEQANTFSLADIGYTGTPIADLTQDEAAELVSEDGFFGITQTSERIADFVVNGAGDDLEKLQAGREGMLRGFAEAEQMWGEKLPEISYTTMQKALEKVDARIAELGGSVLDTSV</sequence>
<name>A0A1D7TKM6_9BACT</name>
<evidence type="ECO:0000313" key="2">
    <source>
        <dbReference type="Proteomes" id="UP000094609"/>
    </source>
</evidence>
<protein>
    <recommendedName>
        <fullName evidence="3">Hydrogenase-4 component G</fullName>
    </recommendedName>
</protein>
<dbReference type="EMBL" id="CP017111">
    <property type="protein sequence ID" value="AOO65548.1"/>
    <property type="molecule type" value="Genomic_DNA"/>
</dbReference>
<reference evidence="2" key="1">
    <citation type="submission" date="2016-08" db="EMBL/GenBank/DDBJ databases">
        <title>Complete genome sequence of the organohalide-respiring Epsilonproteobacterium Sulfurospirillum halorespirans.</title>
        <authorList>
            <person name="Goris T."/>
            <person name="Zimmermann J."/>
            <person name="Schenz B."/>
            <person name="Lemos M."/>
            <person name="Hackermueller J."/>
            <person name="Diekert G."/>
        </authorList>
    </citation>
    <scope>NUCLEOTIDE SEQUENCE [LARGE SCALE GENOMIC DNA]</scope>
    <source>
        <strain>DSM 13726</strain>
        <strain evidence="2">PCE-M2</strain>
    </source>
</reference>
<keyword evidence="2" id="KW-1185">Reference proteome</keyword>
<dbReference type="RefSeq" id="WP_069478219.1">
    <property type="nucleotide sequence ID" value="NZ_CP017111.1"/>
</dbReference>
<dbReference type="Proteomes" id="UP000094609">
    <property type="component" value="Chromosome"/>
</dbReference>
<accession>A0A1D7TKM6</accession>
<evidence type="ECO:0000313" key="1">
    <source>
        <dbReference type="EMBL" id="AOO65548.1"/>
    </source>
</evidence>
<dbReference type="AlphaFoldDB" id="A0A1D7TKM6"/>